<dbReference type="InterPro" id="IPR000594">
    <property type="entry name" value="ThiF_NAD_FAD-bd"/>
</dbReference>
<dbReference type="Gene3D" id="3.40.50.720">
    <property type="entry name" value="NAD(P)-binding Rossmann-like Domain"/>
    <property type="match status" value="1"/>
</dbReference>
<dbReference type="CDD" id="cd00757">
    <property type="entry name" value="ThiF_MoeB_HesA_family"/>
    <property type="match status" value="1"/>
</dbReference>
<name>A0ABY2SED1_9HYPH</name>
<dbReference type="Pfam" id="PF00899">
    <property type="entry name" value="ThiF"/>
    <property type="match status" value="1"/>
</dbReference>
<evidence type="ECO:0000313" key="2">
    <source>
        <dbReference type="EMBL" id="TKI03133.1"/>
    </source>
</evidence>
<dbReference type="InterPro" id="IPR045886">
    <property type="entry name" value="ThiF/MoeB/HesA"/>
</dbReference>
<dbReference type="InterPro" id="IPR035985">
    <property type="entry name" value="Ubiquitin-activating_enz"/>
</dbReference>
<keyword evidence="3" id="KW-1185">Reference proteome</keyword>
<dbReference type="PANTHER" id="PTHR10953">
    <property type="entry name" value="UBIQUITIN-ACTIVATING ENZYME E1"/>
    <property type="match status" value="1"/>
</dbReference>
<gene>
    <name evidence="2" type="ORF">FCN80_22700</name>
</gene>
<dbReference type="EMBL" id="SZPQ01000051">
    <property type="protein sequence ID" value="TKI03133.1"/>
    <property type="molecule type" value="Genomic_DNA"/>
</dbReference>
<organism evidence="2 3">
    <name type="scientific">Martelella alba</name>
    <dbReference type="NCBI Taxonomy" id="2590451"/>
    <lineage>
        <taxon>Bacteria</taxon>
        <taxon>Pseudomonadati</taxon>
        <taxon>Pseudomonadota</taxon>
        <taxon>Alphaproteobacteria</taxon>
        <taxon>Hyphomicrobiales</taxon>
        <taxon>Aurantimonadaceae</taxon>
        <taxon>Martelella</taxon>
    </lineage>
</organism>
<evidence type="ECO:0000259" key="1">
    <source>
        <dbReference type="Pfam" id="PF00899"/>
    </source>
</evidence>
<dbReference type="PANTHER" id="PTHR10953:SF240">
    <property type="entry name" value="SULFUR CARRIER PROTEIN THIS ADENYLYLTRANSFERASE"/>
    <property type="match status" value="1"/>
</dbReference>
<reference evidence="2 3" key="1">
    <citation type="submission" date="2019-04" db="EMBL/GenBank/DDBJ databases">
        <authorList>
            <person name="Li M."/>
            <person name="Gao C."/>
        </authorList>
    </citation>
    <scope>NUCLEOTIDE SEQUENCE [LARGE SCALE GENOMIC DNA]</scope>
    <source>
        <strain evidence="2 3">BGMRC 2031</strain>
    </source>
</reference>
<dbReference type="Proteomes" id="UP000305202">
    <property type="component" value="Unassembled WGS sequence"/>
</dbReference>
<evidence type="ECO:0000313" key="3">
    <source>
        <dbReference type="Proteomes" id="UP000305202"/>
    </source>
</evidence>
<sequence length="256" mass="27450">MLTDQAFLRYSRQLLLEEIGPTGQEKLLAATVLVAGLGGLGSPASLYLAGAGVGRLLLADDDQVDVSNLQRQILFQTDDISHSKAWLAQRRLQALNPLGEYIPLRQRLTGDNLSDVVARADLVMDCSDNMQTRQAINAACVRLGKTLISASAVGFGGQILVLEPPYRQGCYACLFPDATEPTRNCRTAGIAGPVVGIMGALQALEAMKILCGMPSSFSGRLGLFDGKSMTWRIVQMTRADNCIHCGLPSGLEEVVQ</sequence>
<comment type="caution">
    <text evidence="2">The sequence shown here is derived from an EMBL/GenBank/DDBJ whole genome shotgun (WGS) entry which is preliminary data.</text>
</comment>
<dbReference type="RefSeq" id="WP_136992621.1">
    <property type="nucleotide sequence ID" value="NZ_SZPQ01000051.1"/>
</dbReference>
<proteinExistence type="predicted"/>
<protein>
    <submittedName>
        <fullName evidence="2">HesA/MoeB/ThiF family protein</fullName>
    </submittedName>
</protein>
<feature type="domain" description="THIF-type NAD/FAD binding fold" evidence="1">
    <location>
        <begin position="10"/>
        <end position="242"/>
    </location>
</feature>
<dbReference type="SUPFAM" id="SSF69572">
    <property type="entry name" value="Activating enzymes of the ubiquitin-like proteins"/>
    <property type="match status" value="1"/>
</dbReference>
<accession>A0ABY2SED1</accession>